<sequence>MSADLQLRIHSIPAGEVVALLDLMREHRLRGEYERGPSETLTLGQVYRARDAALGLCEEVAARLEEDAPNAVFELWQDPHWSADGHYHAYAPDFGHFEAGCDAEGVPHVGVHELIQRLSSSPEATLGDWMAGEGADLLGTAVLAVVGKYRAQQSSAS</sequence>
<gene>
    <name evidence="1" type="ORF">JEQ17_48080</name>
</gene>
<dbReference type="Proteomes" id="UP000595636">
    <property type="component" value="Plasmid unnamed1"/>
</dbReference>
<proteinExistence type="predicted"/>
<geneLocation type="plasmid" evidence="1 2">
    <name>unnamed1</name>
</geneLocation>
<evidence type="ECO:0000313" key="2">
    <source>
        <dbReference type="Proteomes" id="UP000595636"/>
    </source>
</evidence>
<keyword evidence="2" id="KW-1185">Reference proteome</keyword>
<organism evidence="1 2">
    <name type="scientific">Streptomyces liliifuscus</name>
    <dbReference type="NCBI Taxonomy" id="2797636"/>
    <lineage>
        <taxon>Bacteria</taxon>
        <taxon>Bacillati</taxon>
        <taxon>Actinomycetota</taxon>
        <taxon>Actinomycetes</taxon>
        <taxon>Kitasatosporales</taxon>
        <taxon>Streptomycetaceae</taxon>
        <taxon>Streptomyces</taxon>
    </lineage>
</organism>
<evidence type="ECO:0000313" key="1">
    <source>
        <dbReference type="EMBL" id="QQM47353.1"/>
    </source>
</evidence>
<name>A0A7T7RHX8_9ACTN</name>
<dbReference type="KEGG" id="slf:JEQ17_48080"/>
<dbReference type="EMBL" id="CP066832">
    <property type="protein sequence ID" value="QQM47353.1"/>
    <property type="molecule type" value="Genomic_DNA"/>
</dbReference>
<protein>
    <submittedName>
        <fullName evidence="1">Uncharacterized protein</fullName>
    </submittedName>
</protein>
<keyword evidence="1" id="KW-0614">Plasmid</keyword>
<reference evidence="1 2" key="1">
    <citation type="submission" date="2020-12" db="EMBL/GenBank/DDBJ databases">
        <title>A novel species.</title>
        <authorList>
            <person name="Li K."/>
        </authorList>
    </citation>
    <scope>NUCLEOTIDE SEQUENCE [LARGE SCALE GENOMIC DNA]</scope>
    <source>
        <strain evidence="1 2">ZYC-3</strain>
        <plasmid evidence="1 2">unnamed1</plasmid>
    </source>
</reference>
<dbReference type="RefSeq" id="WP_200402131.1">
    <property type="nucleotide sequence ID" value="NZ_CP066832.1"/>
</dbReference>
<accession>A0A7T7RHX8</accession>
<dbReference type="AlphaFoldDB" id="A0A7T7RHX8"/>